<evidence type="ECO:0008006" key="4">
    <source>
        <dbReference type="Google" id="ProtNLM"/>
    </source>
</evidence>
<comment type="caution">
    <text evidence="2">The sequence shown here is derived from an EMBL/GenBank/DDBJ whole genome shotgun (WGS) entry which is preliminary data.</text>
</comment>
<dbReference type="EMBL" id="JRUE01000184">
    <property type="protein sequence ID" value="KXZ67580.1"/>
    <property type="molecule type" value="Genomic_DNA"/>
</dbReference>
<reference evidence="2 3" key="1">
    <citation type="journal article" date="2016" name="Sci. Rep.">
        <title>Genomic and phenotypic characterization of the species Acinetobacter venetianus.</title>
        <authorList>
            <person name="Fondi M."/>
            <person name="Maida I."/>
            <person name="Perrin E."/>
            <person name="Orlandini V."/>
            <person name="La Torre L."/>
            <person name="Bosi E."/>
            <person name="Negroni A."/>
            <person name="Zanaroli G."/>
            <person name="Fava F."/>
            <person name="Decorosi F."/>
            <person name="Giovannetti L."/>
            <person name="Viti C."/>
            <person name="Vaneechoutte M."/>
            <person name="Dijkshoorn L."/>
            <person name="Fani R."/>
        </authorList>
    </citation>
    <scope>NUCLEOTIDE SEQUENCE [LARGE SCALE GENOMIC DNA]</scope>
    <source>
        <strain evidence="2 3">LUH5627</strain>
    </source>
</reference>
<proteinExistence type="predicted"/>
<dbReference type="Proteomes" id="UP000075680">
    <property type="component" value="Unassembled WGS sequence"/>
</dbReference>
<keyword evidence="1" id="KW-1133">Transmembrane helix</keyword>
<evidence type="ECO:0000313" key="2">
    <source>
        <dbReference type="EMBL" id="KXZ67580.1"/>
    </source>
</evidence>
<feature type="transmembrane region" description="Helical" evidence="1">
    <location>
        <begin position="54"/>
        <end position="82"/>
    </location>
</feature>
<accession>A0A150HMX1</accession>
<protein>
    <recommendedName>
        <fullName evidence="4">DUF2523 domain-containing protein</fullName>
    </recommendedName>
</protein>
<name>A0A150HMX1_9GAMM</name>
<dbReference type="PATRIC" id="fig|52133.18.peg.2184"/>
<keyword evidence="1" id="KW-0812">Transmembrane</keyword>
<gene>
    <name evidence="2" type="ORF">AVENLUH5627_02109</name>
</gene>
<evidence type="ECO:0000256" key="1">
    <source>
        <dbReference type="SAM" id="Phobius"/>
    </source>
</evidence>
<evidence type="ECO:0000313" key="3">
    <source>
        <dbReference type="Proteomes" id="UP000075680"/>
    </source>
</evidence>
<feature type="transmembrane region" description="Helical" evidence="1">
    <location>
        <begin position="7"/>
        <end position="34"/>
    </location>
</feature>
<dbReference type="InterPro" id="IPR019670">
    <property type="entry name" value="DUF2523"/>
</dbReference>
<organism evidence="2 3">
    <name type="scientific">Acinetobacter venetianus</name>
    <dbReference type="NCBI Taxonomy" id="52133"/>
    <lineage>
        <taxon>Bacteria</taxon>
        <taxon>Pseudomonadati</taxon>
        <taxon>Pseudomonadota</taxon>
        <taxon>Gammaproteobacteria</taxon>
        <taxon>Moraxellales</taxon>
        <taxon>Moraxellaceae</taxon>
        <taxon>Acinetobacter</taxon>
    </lineage>
</organism>
<sequence length="93" mass="9940">MPAILIMILSAIVSSLIARMIFGAGLAILTFNWINNLVDQAVQQMQGFMYNLPADIFGAISILMIPQALSVVMSAIGLVTFIKSAKVVLGKSN</sequence>
<dbReference type="Pfam" id="PF10734">
    <property type="entry name" value="DUF2523"/>
    <property type="match status" value="1"/>
</dbReference>
<keyword evidence="1" id="KW-0472">Membrane</keyword>
<dbReference type="RefSeq" id="WP_061519018.1">
    <property type="nucleotide sequence ID" value="NZ_JRUE01000184.1"/>
</dbReference>
<dbReference type="AlphaFoldDB" id="A0A150HMX1"/>